<dbReference type="InterPro" id="IPR012337">
    <property type="entry name" value="RNaseH-like_sf"/>
</dbReference>
<dbReference type="PROSITE" id="PS50994">
    <property type="entry name" value="INTEGRASE"/>
    <property type="match status" value="1"/>
</dbReference>
<dbReference type="GeneID" id="116416922"/>
<dbReference type="EnsemblMetazoa" id="XM_031927362">
    <property type="protein sequence ID" value="XP_031783222"/>
    <property type="gene ID" value="LOC116416922"/>
</dbReference>
<dbReference type="RefSeq" id="XP_031783222.1">
    <property type="nucleotide sequence ID" value="XM_031927362.1"/>
</dbReference>
<evidence type="ECO:0000313" key="2">
    <source>
        <dbReference type="EnsemblMetazoa" id="XP_031783222"/>
    </source>
</evidence>
<dbReference type="SUPFAM" id="SSF53098">
    <property type="entry name" value="Ribonuclease H-like"/>
    <property type="match status" value="1"/>
</dbReference>
<organism evidence="2 3">
    <name type="scientific">Nasonia vitripennis</name>
    <name type="common">Parasitic wasp</name>
    <dbReference type="NCBI Taxonomy" id="7425"/>
    <lineage>
        <taxon>Eukaryota</taxon>
        <taxon>Metazoa</taxon>
        <taxon>Ecdysozoa</taxon>
        <taxon>Arthropoda</taxon>
        <taxon>Hexapoda</taxon>
        <taxon>Insecta</taxon>
        <taxon>Pterygota</taxon>
        <taxon>Neoptera</taxon>
        <taxon>Endopterygota</taxon>
        <taxon>Hymenoptera</taxon>
        <taxon>Apocrita</taxon>
        <taxon>Proctotrupomorpha</taxon>
        <taxon>Chalcidoidea</taxon>
        <taxon>Pteromalidae</taxon>
        <taxon>Pteromalinae</taxon>
        <taxon>Nasonia</taxon>
    </lineage>
</organism>
<dbReference type="PANTHER" id="PTHR47331">
    <property type="entry name" value="PHD-TYPE DOMAIN-CONTAINING PROTEIN"/>
    <property type="match status" value="1"/>
</dbReference>
<reference evidence="2" key="1">
    <citation type="submission" date="2021-01" db="UniProtKB">
        <authorList>
            <consortium name="EnsemblMetazoa"/>
        </authorList>
    </citation>
    <scope>IDENTIFICATION</scope>
</reference>
<dbReference type="GO" id="GO:0003676">
    <property type="term" value="F:nucleic acid binding"/>
    <property type="evidence" value="ECO:0007669"/>
    <property type="project" value="InterPro"/>
</dbReference>
<evidence type="ECO:0000313" key="3">
    <source>
        <dbReference type="Proteomes" id="UP000002358"/>
    </source>
</evidence>
<protein>
    <recommendedName>
        <fullName evidence="1">Integrase catalytic domain-containing protein</fullName>
    </recommendedName>
</protein>
<dbReference type="InterPro" id="IPR036397">
    <property type="entry name" value="RNaseH_sf"/>
</dbReference>
<name>A0A7M7QA36_NASVI</name>
<dbReference type="KEGG" id="nvi:116416922"/>
<keyword evidence="3" id="KW-1185">Reference proteome</keyword>
<dbReference type="Pfam" id="PF18701">
    <property type="entry name" value="DUF5641"/>
    <property type="match status" value="1"/>
</dbReference>
<evidence type="ECO:0000259" key="1">
    <source>
        <dbReference type="PROSITE" id="PS50994"/>
    </source>
</evidence>
<proteinExistence type="predicted"/>
<dbReference type="InParanoid" id="A0A7M7QA36"/>
<dbReference type="Proteomes" id="UP000002358">
    <property type="component" value="Chromosome 1"/>
</dbReference>
<dbReference type="Gene3D" id="3.30.420.10">
    <property type="entry name" value="Ribonuclease H-like superfamily/Ribonuclease H"/>
    <property type="match status" value="1"/>
</dbReference>
<accession>A0A7M7QA36</accession>
<dbReference type="AlphaFoldDB" id="A0A7M7QA36"/>
<dbReference type="PANTHER" id="PTHR47331:SF1">
    <property type="entry name" value="GAG-LIKE PROTEIN"/>
    <property type="match status" value="1"/>
</dbReference>
<feature type="domain" description="Integrase catalytic" evidence="1">
    <location>
        <begin position="10"/>
        <end position="202"/>
    </location>
</feature>
<dbReference type="GO" id="GO:0015074">
    <property type="term" value="P:DNA integration"/>
    <property type="evidence" value="ECO:0007669"/>
    <property type="project" value="InterPro"/>
</dbReference>
<dbReference type="OrthoDB" id="5984724at2759"/>
<sequence>MGNLPRKRVQRYRPFLHSGVDFAGPINLRLSKGRGTKSFKGYICVFVCLSTRAVHLEAVSGYSSNEFLAAYKRFSARRGICASLTSDCGLNFVGASKELKILFQRASTHWREIANLLANDGTEWRFNPPGAPHFGGIWEAAVKSTKFHLKRVIGETPLTFEEMTTLLALIEATLNSRPLQAITDDPEDLAALTPGHFLIGEPLVTIPEPSTLDLSASRLSRWQMLRNMHEHFWSRWSEEYLHTLQQRSKWRTEKTQIRVGELCLLRNEQYPPCKWPLGRIVKVYPGPDGLVRVVDVKTATSCYNRPISKISVLPLEDDDSPVTGEGGRDVPKPN</sequence>
<dbReference type="InterPro" id="IPR040676">
    <property type="entry name" value="DUF5641"/>
</dbReference>
<dbReference type="InterPro" id="IPR001584">
    <property type="entry name" value="Integrase_cat-core"/>
</dbReference>